<keyword evidence="1" id="KW-0472">Membrane</keyword>
<gene>
    <name evidence="3" type="ORF">TSPGSL018_29380</name>
</gene>
<dbReference type="PANTHER" id="PTHR43798">
    <property type="entry name" value="MONOACYLGLYCEROL LIPASE"/>
    <property type="match status" value="1"/>
</dbReference>
<reference evidence="3" key="1">
    <citation type="submission" date="2014-05" db="EMBL/GenBank/DDBJ databases">
        <title>The transcriptome of the halophilic microalga Tetraselmis sp. GSL018 isolated from the Great Salt Lake, Utah.</title>
        <authorList>
            <person name="Jinkerson R.E."/>
            <person name="D'Adamo S."/>
            <person name="Posewitz M.C."/>
        </authorList>
    </citation>
    <scope>NUCLEOTIDE SEQUENCE</scope>
    <source>
        <strain evidence="3">GSL018</strain>
    </source>
</reference>
<dbReference type="Pfam" id="PF00561">
    <property type="entry name" value="Abhydrolase_1"/>
    <property type="match status" value="1"/>
</dbReference>
<dbReference type="InterPro" id="IPR050266">
    <property type="entry name" value="AB_hydrolase_sf"/>
</dbReference>
<evidence type="ECO:0000256" key="1">
    <source>
        <dbReference type="SAM" id="Phobius"/>
    </source>
</evidence>
<protein>
    <submittedName>
        <fullName evidence="3">Alpha beta hydrolase fold protein</fullName>
    </submittedName>
</protein>
<dbReference type="PANTHER" id="PTHR43798:SF33">
    <property type="entry name" value="HYDROLASE, PUTATIVE (AFU_ORTHOLOGUE AFUA_2G14860)-RELATED"/>
    <property type="match status" value="1"/>
</dbReference>
<feature type="transmembrane region" description="Helical" evidence="1">
    <location>
        <begin position="40"/>
        <end position="60"/>
    </location>
</feature>
<dbReference type="AlphaFoldDB" id="A0A061QI99"/>
<accession>A0A061QI99</accession>
<dbReference type="InterPro" id="IPR000073">
    <property type="entry name" value="AB_hydrolase_1"/>
</dbReference>
<evidence type="ECO:0000259" key="2">
    <source>
        <dbReference type="Pfam" id="PF00561"/>
    </source>
</evidence>
<dbReference type="SUPFAM" id="SSF53474">
    <property type="entry name" value="alpha/beta-Hydrolases"/>
    <property type="match status" value="1"/>
</dbReference>
<dbReference type="InterPro" id="IPR029058">
    <property type="entry name" value="AB_hydrolase_fold"/>
</dbReference>
<organism evidence="3">
    <name type="scientific">Tetraselmis sp. GSL018</name>
    <dbReference type="NCBI Taxonomy" id="582737"/>
    <lineage>
        <taxon>Eukaryota</taxon>
        <taxon>Viridiplantae</taxon>
        <taxon>Chlorophyta</taxon>
        <taxon>core chlorophytes</taxon>
        <taxon>Chlorodendrophyceae</taxon>
        <taxon>Chlorodendrales</taxon>
        <taxon>Chlorodendraceae</taxon>
        <taxon>Tetraselmis</taxon>
    </lineage>
</organism>
<evidence type="ECO:0000313" key="3">
    <source>
        <dbReference type="EMBL" id="JAC60272.1"/>
    </source>
</evidence>
<keyword evidence="1" id="KW-1133">Transmembrane helix</keyword>
<proteinExistence type="predicted"/>
<dbReference type="GO" id="GO:0047372">
    <property type="term" value="F:monoacylglycerol lipase activity"/>
    <property type="evidence" value="ECO:0007669"/>
    <property type="project" value="TreeGrafter"/>
</dbReference>
<name>A0A061QI99_9CHLO</name>
<keyword evidence="1" id="KW-0812">Transmembrane</keyword>
<dbReference type="GO" id="GO:0016020">
    <property type="term" value="C:membrane"/>
    <property type="evidence" value="ECO:0007669"/>
    <property type="project" value="TreeGrafter"/>
</dbReference>
<dbReference type="EMBL" id="GBEZ01026985">
    <property type="protein sequence ID" value="JAC60272.1"/>
    <property type="molecule type" value="Transcribed_RNA"/>
</dbReference>
<dbReference type="Gene3D" id="3.40.50.1820">
    <property type="entry name" value="alpha/beta hydrolase"/>
    <property type="match status" value="1"/>
</dbReference>
<sequence>MGGMIATKYAAMCPEMVSRLVLLAPAALKPPRPILAPDVALLRVWGIGHAAFALIGRAAMLRQLRAKQLRDDVPDLCETDPELLRDLMDALTWQITRKPGFLWDFYRDLTQMPWGGLQQEAEAIGSRCSFPVDLVWGSEDPTVPPEYAHEWRTRIPRASLTVIDGAAHSPYLTSEHAERIARVVLGAAGR</sequence>
<dbReference type="GO" id="GO:0046464">
    <property type="term" value="P:acylglycerol catabolic process"/>
    <property type="evidence" value="ECO:0007669"/>
    <property type="project" value="TreeGrafter"/>
</dbReference>
<keyword evidence="3" id="KW-0378">Hydrolase</keyword>
<feature type="domain" description="AB hydrolase-1" evidence="2">
    <location>
        <begin position="1"/>
        <end position="173"/>
    </location>
</feature>